<reference evidence="3 4" key="2">
    <citation type="journal article" date="2000" name="Proc. Natl. Acad. Sci. U.S.A.">
        <title>Archaeal adaptation to higher temperatures revealed by genomic sequence of Thermoplasma volcanium.</title>
        <authorList>
            <person name="Kawashima T."/>
            <person name="Amano N."/>
            <person name="Koike H."/>
            <person name="Makino S."/>
            <person name="Higuchi S."/>
            <person name="Kawashima-Ohya Y."/>
            <person name="Watanabe K."/>
            <person name="Yamazaki M."/>
            <person name="Kanehori K."/>
            <person name="Kawamoto T."/>
            <person name="Nunoshiba T."/>
            <person name="Yamamoto Y."/>
            <person name="Aramaki H."/>
            <person name="Makino K."/>
            <person name="Suzuki M."/>
        </authorList>
    </citation>
    <scope>NUCLEOTIDE SEQUENCE [LARGE SCALE GENOMIC DNA]</scope>
    <source>
        <strain evidence="4">ATCC 51530 / DSM 4299 / JCM 9571 / NBRC 15438 / GSS1</strain>
    </source>
</reference>
<dbReference type="InterPro" id="IPR000868">
    <property type="entry name" value="Isochorismatase-like_dom"/>
</dbReference>
<accession>Q97AM6</accession>
<keyword evidence="4" id="KW-1185">Reference proteome</keyword>
<dbReference type="PANTHER" id="PTHR43540">
    <property type="entry name" value="PEROXYUREIDOACRYLATE/UREIDOACRYLATE AMIDOHYDROLASE-RELATED"/>
    <property type="match status" value="1"/>
</dbReference>
<dbReference type="InterPro" id="IPR050272">
    <property type="entry name" value="Isochorismatase-like_hydrls"/>
</dbReference>
<dbReference type="SUPFAM" id="SSF52499">
    <property type="entry name" value="Isochorismatase-like hydrolases"/>
    <property type="match status" value="1"/>
</dbReference>
<dbReference type="PANTHER" id="PTHR43540:SF6">
    <property type="entry name" value="ISOCHORISMATASE-LIKE DOMAIN-CONTAINING PROTEIN"/>
    <property type="match status" value="1"/>
</dbReference>
<proteinExistence type="predicted"/>
<dbReference type="GeneID" id="1441877"/>
<dbReference type="RefSeq" id="WP_010917029.1">
    <property type="nucleotide sequence ID" value="NC_002689.2"/>
</dbReference>
<dbReference type="HOGENOM" id="CLU_068979_8_4_2"/>
<dbReference type="eggNOG" id="arCOG01943">
    <property type="taxonomic scope" value="Archaea"/>
</dbReference>
<evidence type="ECO:0000313" key="3">
    <source>
        <dbReference type="EMBL" id="BAB59926.1"/>
    </source>
</evidence>
<dbReference type="OrthoDB" id="9194at2157"/>
<keyword evidence="1" id="KW-0378">Hydrolase</keyword>
<evidence type="ECO:0000259" key="2">
    <source>
        <dbReference type="Pfam" id="PF00857"/>
    </source>
</evidence>
<gene>
    <name evidence="3" type="ORF">TVG0787823</name>
</gene>
<dbReference type="PhylomeDB" id="Q97AM6"/>
<dbReference type="EMBL" id="BA000011">
    <property type="protein sequence ID" value="BAB59926.1"/>
    <property type="molecule type" value="Genomic_DNA"/>
</dbReference>
<dbReference type="GO" id="GO:0016787">
    <property type="term" value="F:hydrolase activity"/>
    <property type="evidence" value="ECO:0007669"/>
    <property type="project" value="UniProtKB-KW"/>
</dbReference>
<dbReference type="PaxDb" id="273116-14325000"/>
<reference evidence="3 4" key="1">
    <citation type="journal article" date="1999" name="Proc. Jpn. Acad.">
        <title>Determination of the complete genomic DNA sequence of Thermoplasma volvanium GSS1.</title>
        <authorList>
            <person name="Kawashima T."/>
            <person name="Yamamoto Y."/>
            <person name="Aramaki H."/>
            <person name="Nunoshiba T."/>
            <person name="Kawamoto T."/>
            <person name="Watanabe K."/>
            <person name="Yamazaki M."/>
            <person name="Kanehori K."/>
            <person name="Amano N."/>
            <person name="Ohya Y."/>
            <person name="Makino K."/>
            <person name="Suzuki M."/>
        </authorList>
    </citation>
    <scope>NUCLEOTIDE SEQUENCE [LARGE SCALE GENOMIC DNA]</scope>
    <source>
        <strain evidence="4">ATCC 51530 / DSM 4299 / JCM 9571 / NBRC 15438 / GSS1</strain>
    </source>
</reference>
<feature type="domain" description="Isochorismatase-like" evidence="2">
    <location>
        <begin position="5"/>
        <end position="156"/>
    </location>
</feature>
<dbReference type="CDD" id="cd00431">
    <property type="entry name" value="cysteine_hydrolases"/>
    <property type="match status" value="1"/>
</dbReference>
<organism evidence="3 4">
    <name type="scientific">Thermoplasma volcanium (strain ATCC 51530 / DSM 4299 / JCM 9571 / NBRC 15438 / GSS1)</name>
    <dbReference type="NCBI Taxonomy" id="273116"/>
    <lineage>
        <taxon>Archaea</taxon>
        <taxon>Methanobacteriati</taxon>
        <taxon>Thermoplasmatota</taxon>
        <taxon>Thermoplasmata</taxon>
        <taxon>Thermoplasmatales</taxon>
        <taxon>Thermoplasmataceae</taxon>
        <taxon>Thermoplasma</taxon>
    </lineage>
</organism>
<dbReference type="Proteomes" id="UP000001017">
    <property type="component" value="Chromosome"/>
</dbReference>
<dbReference type="Pfam" id="PF00857">
    <property type="entry name" value="Isochorismatase"/>
    <property type="match status" value="1"/>
</dbReference>
<dbReference type="KEGG" id="tvo:TVG0787823"/>
<dbReference type="Gene3D" id="3.40.50.850">
    <property type="entry name" value="Isochorismatase-like"/>
    <property type="match status" value="1"/>
</dbReference>
<protein>
    <submittedName>
        <fullName evidence="3">Isochorismatase</fullName>
    </submittedName>
</protein>
<evidence type="ECO:0000256" key="1">
    <source>
        <dbReference type="ARBA" id="ARBA00022801"/>
    </source>
</evidence>
<evidence type="ECO:0000313" key="4">
    <source>
        <dbReference type="Proteomes" id="UP000001017"/>
    </source>
</evidence>
<dbReference type="AlphaFoldDB" id="Q97AM6"/>
<sequence length="175" mass="19823">MTKGLVVIDMLNDFVHGTLKTQESLSTVIPARNVLEAFRKKGLPIFFTNDAHYKEDPEMKIWGSHAMKGSWGAQIIEELKPLESEFVIEKHAYSAFYGTNLDQILRARGVTELFLIGLDADICVRHTAADALYRNYAITVVEDAVAARIDKNWKDYFIRVYGANIVKSDEINKVI</sequence>
<dbReference type="STRING" id="273116.gene:9381574"/>
<dbReference type="InterPro" id="IPR036380">
    <property type="entry name" value="Isochorismatase-like_sf"/>
</dbReference>
<name>Q97AM6_THEVO</name>